<accession>A0ABD3JXW4</accession>
<reference evidence="2 3" key="1">
    <citation type="submission" date="2024-11" db="EMBL/GenBank/DDBJ databases">
        <title>Chromosome-level genome assembly of Eucalyptus globulus Labill. provides insights into its genome evolution.</title>
        <authorList>
            <person name="Li X."/>
        </authorList>
    </citation>
    <scope>NUCLEOTIDE SEQUENCE [LARGE SCALE GENOMIC DNA]</scope>
    <source>
        <strain evidence="2">CL2024</strain>
        <tissue evidence="2">Fresh tender leaves</tissue>
    </source>
</reference>
<comment type="caution">
    <text evidence="2">The sequence shown here is derived from an EMBL/GenBank/DDBJ whole genome shotgun (WGS) entry which is preliminary data.</text>
</comment>
<sequence>MRKLIEEGADASGDVLHEESRADEHGRRFLLRTVFWPPGTTGTSLKRGTGLLTDQCGLRPRTVGLCWHLTYRFRDRGKFFSWHGPFSPVESRVVSTMDETSGPRSEF</sequence>
<dbReference type="AlphaFoldDB" id="A0ABD3JXW4"/>
<gene>
    <name evidence="2" type="ORF">ACJRO7_029035</name>
</gene>
<dbReference type="Proteomes" id="UP001634007">
    <property type="component" value="Unassembled WGS sequence"/>
</dbReference>
<feature type="region of interest" description="Disordered" evidence="1">
    <location>
        <begin position="1"/>
        <end position="22"/>
    </location>
</feature>
<evidence type="ECO:0000256" key="1">
    <source>
        <dbReference type="SAM" id="MobiDB-lite"/>
    </source>
</evidence>
<name>A0ABD3JXW4_EUCGL</name>
<dbReference type="EMBL" id="JBJKBG010000007">
    <property type="protein sequence ID" value="KAL3732298.1"/>
    <property type="molecule type" value="Genomic_DNA"/>
</dbReference>
<evidence type="ECO:0000313" key="2">
    <source>
        <dbReference type="EMBL" id="KAL3732298.1"/>
    </source>
</evidence>
<protein>
    <submittedName>
        <fullName evidence="2">Uncharacterized protein</fullName>
    </submittedName>
</protein>
<proteinExistence type="predicted"/>
<evidence type="ECO:0000313" key="3">
    <source>
        <dbReference type="Proteomes" id="UP001634007"/>
    </source>
</evidence>
<organism evidence="2 3">
    <name type="scientific">Eucalyptus globulus</name>
    <name type="common">Tasmanian blue gum</name>
    <dbReference type="NCBI Taxonomy" id="34317"/>
    <lineage>
        <taxon>Eukaryota</taxon>
        <taxon>Viridiplantae</taxon>
        <taxon>Streptophyta</taxon>
        <taxon>Embryophyta</taxon>
        <taxon>Tracheophyta</taxon>
        <taxon>Spermatophyta</taxon>
        <taxon>Magnoliopsida</taxon>
        <taxon>eudicotyledons</taxon>
        <taxon>Gunneridae</taxon>
        <taxon>Pentapetalae</taxon>
        <taxon>rosids</taxon>
        <taxon>malvids</taxon>
        <taxon>Myrtales</taxon>
        <taxon>Myrtaceae</taxon>
        <taxon>Myrtoideae</taxon>
        <taxon>Eucalypteae</taxon>
        <taxon>Eucalyptus</taxon>
    </lineage>
</organism>
<keyword evidence="3" id="KW-1185">Reference proteome</keyword>